<evidence type="ECO:0000256" key="1">
    <source>
        <dbReference type="ARBA" id="ARBA00000085"/>
    </source>
</evidence>
<dbReference type="InterPro" id="IPR003594">
    <property type="entry name" value="HATPase_dom"/>
</dbReference>
<keyword evidence="8" id="KW-0175">Coiled coil</keyword>
<accession>A0A1M6L4H9</accession>
<keyword evidence="13" id="KW-1185">Reference proteome</keyword>
<dbReference type="SMART" id="SM00387">
    <property type="entry name" value="HATPase_c"/>
    <property type="match status" value="1"/>
</dbReference>
<dbReference type="PANTHER" id="PTHR43711:SF31">
    <property type="entry name" value="HISTIDINE KINASE"/>
    <property type="match status" value="1"/>
</dbReference>
<dbReference type="Proteomes" id="UP000184231">
    <property type="component" value="Unassembled WGS sequence"/>
</dbReference>
<evidence type="ECO:0000256" key="7">
    <source>
        <dbReference type="PROSITE-ProRule" id="PRU00339"/>
    </source>
</evidence>
<feature type="repeat" description="TPR" evidence="7">
    <location>
        <begin position="222"/>
        <end position="255"/>
    </location>
</feature>
<dbReference type="SMART" id="SM00028">
    <property type="entry name" value="TPR"/>
    <property type="match status" value="6"/>
</dbReference>
<dbReference type="InterPro" id="IPR011990">
    <property type="entry name" value="TPR-like_helical_dom_sf"/>
</dbReference>
<feature type="coiled-coil region" evidence="8">
    <location>
        <begin position="436"/>
        <end position="466"/>
    </location>
</feature>
<dbReference type="InterPro" id="IPR019734">
    <property type="entry name" value="TPR_rpt"/>
</dbReference>
<dbReference type="EMBL" id="FQYX01000029">
    <property type="protein sequence ID" value="SHJ66118.1"/>
    <property type="molecule type" value="Genomic_DNA"/>
</dbReference>
<evidence type="ECO:0000256" key="4">
    <source>
        <dbReference type="ARBA" id="ARBA00022679"/>
    </source>
</evidence>
<dbReference type="InterPro" id="IPR050736">
    <property type="entry name" value="Sensor_HK_Regulatory"/>
</dbReference>
<evidence type="ECO:0000256" key="8">
    <source>
        <dbReference type="SAM" id="Coils"/>
    </source>
</evidence>
<dbReference type="SUPFAM" id="SSF55874">
    <property type="entry name" value="ATPase domain of HSP90 chaperone/DNA topoisomerase II/histidine kinase"/>
    <property type="match status" value="1"/>
</dbReference>
<dbReference type="PROSITE" id="PS50005">
    <property type="entry name" value="TPR"/>
    <property type="match status" value="2"/>
</dbReference>
<dbReference type="AlphaFoldDB" id="A0A1M6L4H9"/>
<reference evidence="12 13" key="1">
    <citation type="submission" date="2016-11" db="EMBL/GenBank/DDBJ databases">
        <authorList>
            <person name="Jaros S."/>
            <person name="Januszkiewicz K."/>
            <person name="Wedrychowicz H."/>
        </authorList>
    </citation>
    <scope>NUCLEOTIDE SEQUENCE [LARGE SCALE GENOMIC DNA]</scope>
    <source>
        <strain evidence="12 13">CGMCC 1.8863</strain>
    </source>
</reference>
<feature type="signal peptide" evidence="10">
    <location>
        <begin position="1"/>
        <end position="34"/>
    </location>
</feature>
<evidence type="ECO:0000313" key="13">
    <source>
        <dbReference type="Proteomes" id="UP000184231"/>
    </source>
</evidence>
<dbReference type="InterPro" id="IPR005467">
    <property type="entry name" value="His_kinase_dom"/>
</dbReference>
<dbReference type="Gene3D" id="1.10.287.130">
    <property type="match status" value="1"/>
</dbReference>
<evidence type="ECO:0000256" key="2">
    <source>
        <dbReference type="ARBA" id="ARBA00012438"/>
    </source>
</evidence>
<dbReference type="InterPro" id="IPR004358">
    <property type="entry name" value="Sig_transdc_His_kin-like_C"/>
</dbReference>
<evidence type="ECO:0000256" key="10">
    <source>
        <dbReference type="SAM" id="SignalP"/>
    </source>
</evidence>
<keyword evidence="4" id="KW-0808">Transferase</keyword>
<evidence type="ECO:0000256" key="9">
    <source>
        <dbReference type="SAM" id="Phobius"/>
    </source>
</evidence>
<keyword evidence="3" id="KW-0597">Phosphoprotein</keyword>
<keyword evidence="7" id="KW-0802">TPR repeat</keyword>
<proteinExistence type="predicted"/>
<keyword evidence="9" id="KW-0812">Transmembrane</keyword>
<dbReference type="GO" id="GO:0000155">
    <property type="term" value="F:phosphorelay sensor kinase activity"/>
    <property type="evidence" value="ECO:0007669"/>
    <property type="project" value="InterPro"/>
</dbReference>
<keyword evidence="5" id="KW-0418">Kinase</keyword>
<keyword evidence="6" id="KW-0902">Two-component regulatory system</keyword>
<dbReference type="InterPro" id="IPR036097">
    <property type="entry name" value="HisK_dim/P_sf"/>
</dbReference>
<dbReference type="SUPFAM" id="SSF48452">
    <property type="entry name" value="TPR-like"/>
    <property type="match status" value="2"/>
</dbReference>
<protein>
    <recommendedName>
        <fullName evidence="2">histidine kinase</fullName>
        <ecNumber evidence="2">2.7.13.3</ecNumber>
    </recommendedName>
</protein>
<dbReference type="EC" id="2.7.13.3" evidence="2"/>
<sequence>MYTPTRIFLPLRSRFIKYYFFLFCVCYLSQVSMAQTAHHNSTKNKLLAIEASKNFSAIDTTYINLLNELGNEQLFKNNDSLLLLSKKALSLSKKANYPYGTGESLLGIGQYYAGTGEMLTAILKYEEALLAISTYNFPKLRFRILSDLAMTRSYQGNLAEALATYMTALELAEKEDQKYWMSVAKDNIGSLYSSLNDYDQAIKYYTRSLKIQEALGNDLHSAETQSNLAAALTKAGKLDEALEYLNPSIKIFEKNDKIGWLAFCYETKGQIFIDKGLFNTALKWYEKAAALHEQIDEKKEKVFVLNGMAKAYLGLKNSTLSEQYAIEALTLSEQIKFIEGVQESTKTLYRINKAENNFETSLNYFEHYITLSDSIARKENQLALDLLKTKKSFQQQREALIKENEKALAQQRFYIYLALAFLFIMVVVSLLIARGKKIQKNIINELNKQKKNLELRKEELQFANDTKNKLFSIIAHDLRGPMGALDGLLALLMSGDLKNSEFKALLPKLKADVNNLSFTLNNLLSWGKTQLNGTTTTRTNTNLHRLVNENIVLLHKLSDSKSITIENTLPKKTVLWSDKDQLDIVIRNLLSNAIKFTPNNGKITVGVKDLNGFIEVFIKDTGVGMTKEIQEKILLKDSHFTSYGTNHEKGTGLGLSLCKEMLSRNGGSLQVRSIIGEGSTFYFTIPKGKKGLKKTA</sequence>
<feature type="chain" id="PRO_5012590371" description="histidine kinase" evidence="10">
    <location>
        <begin position="35"/>
        <end position="696"/>
    </location>
</feature>
<organism evidence="12 13">
    <name type="scientific">Arenibacter nanhaiticus</name>
    <dbReference type="NCBI Taxonomy" id="558155"/>
    <lineage>
        <taxon>Bacteria</taxon>
        <taxon>Pseudomonadati</taxon>
        <taxon>Bacteroidota</taxon>
        <taxon>Flavobacteriia</taxon>
        <taxon>Flavobacteriales</taxon>
        <taxon>Flavobacteriaceae</taxon>
        <taxon>Arenibacter</taxon>
    </lineage>
</organism>
<evidence type="ECO:0000256" key="5">
    <source>
        <dbReference type="ARBA" id="ARBA00022777"/>
    </source>
</evidence>
<evidence type="ECO:0000313" key="12">
    <source>
        <dbReference type="EMBL" id="SHJ66118.1"/>
    </source>
</evidence>
<name>A0A1M6L4H9_9FLAO</name>
<dbReference type="PRINTS" id="PR00344">
    <property type="entry name" value="BCTRLSENSOR"/>
</dbReference>
<dbReference type="STRING" id="558155.SAMN04487911_12943"/>
<evidence type="ECO:0000256" key="6">
    <source>
        <dbReference type="ARBA" id="ARBA00023012"/>
    </source>
</evidence>
<dbReference type="PROSITE" id="PS50109">
    <property type="entry name" value="HIS_KIN"/>
    <property type="match status" value="1"/>
</dbReference>
<dbReference type="Pfam" id="PF02518">
    <property type="entry name" value="HATPase_c"/>
    <property type="match status" value="1"/>
</dbReference>
<feature type="domain" description="Histidine kinase" evidence="11">
    <location>
        <begin position="473"/>
        <end position="689"/>
    </location>
</feature>
<evidence type="ECO:0000259" key="11">
    <source>
        <dbReference type="PROSITE" id="PS50109"/>
    </source>
</evidence>
<feature type="transmembrane region" description="Helical" evidence="9">
    <location>
        <begin position="413"/>
        <end position="433"/>
    </location>
</feature>
<dbReference type="Gene3D" id="3.30.565.10">
    <property type="entry name" value="Histidine kinase-like ATPase, C-terminal domain"/>
    <property type="match status" value="1"/>
</dbReference>
<dbReference type="InterPro" id="IPR036890">
    <property type="entry name" value="HATPase_C_sf"/>
</dbReference>
<dbReference type="OrthoDB" id="9810447at2"/>
<keyword evidence="10" id="KW-0732">Signal</keyword>
<comment type="catalytic activity">
    <reaction evidence="1">
        <text>ATP + protein L-histidine = ADP + protein N-phospho-L-histidine.</text>
        <dbReference type="EC" id="2.7.13.3"/>
    </reaction>
</comment>
<dbReference type="SUPFAM" id="SSF47384">
    <property type="entry name" value="Homodimeric domain of signal transducing histidine kinase"/>
    <property type="match status" value="1"/>
</dbReference>
<evidence type="ECO:0000256" key="3">
    <source>
        <dbReference type="ARBA" id="ARBA00022553"/>
    </source>
</evidence>
<keyword evidence="9" id="KW-0472">Membrane</keyword>
<dbReference type="InterPro" id="IPR003661">
    <property type="entry name" value="HisK_dim/P_dom"/>
</dbReference>
<keyword evidence="9" id="KW-1133">Transmembrane helix</keyword>
<dbReference type="Pfam" id="PF13424">
    <property type="entry name" value="TPR_12"/>
    <property type="match status" value="2"/>
</dbReference>
<gene>
    <name evidence="12" type="ORF">SAMN04487911_12943</name>
</gene>
<dbReference type="PANTHER" id="PTHR43711">
    <property type="entry name" value="TWO-COMPONENT HISTIDINE KINASE"/>
    <property type="match status" value="1"/>
</dbReference>
<dbReference type="Gene3D" id="1.25.40.10">
    <property type="entry name" value="Tetratricopeptide repeat domain"/>
    <property type="match status" value="2"/>
</dbReference>
<dbReference type="SMART" id="SM00388">
    <property type="entry name" value="HisKA"/>
    <property type="match status" value="1"/>
</dbReference>
<feature type="repeat" description="TPR" evidence="7">
    <location>
        <begin position="182"/>
        <end position="215"/>
    </location>
</feature>